<evidence type="ECO:0000313" key="3">
    <source>
        <dbReference type="Proteomes" id="UP001314205"/>
    </source>
</evidence>
<dbReference type="PANTHER" id="PTHR23382">
    <property type="entry name" value="MALATE DEHYDROGENASE"/>
    <property type="match status" value="1"/>
</dbReference>
<dbReference type="Proteomes" id="UP001314205">
    <property type="component" value="Unassembled WGS sequence"/>
</dbReference>
<keyword evidence="1" id="KW-0560">Oxidoreductase</keyword>
<evidence type="ECO:0008006" key="4">
    <source>
        <dbReference type="Google" id="ProtNLM"/>
    </source>
</evidence>
<keyword evidence="3" id="KW-1185">Reference proteome</keyword>
<dbReference type="GO" id="GO:0016616">
    <property type="term" value="F:oxidoreductase activity, acting on the CH-OH group of donors, NAD or NADP as acceptor"/>
    <property type="evidence" value="ECO:0007669"/>
    <property type="project" value="InterPro"/>
</dbReference>
<dbReference type="GO" id="GO:0006108">
    <property type="term" value="P:malate metabolic process"/>
    <property type="evidence" value="ECO:0007669"/>
    <property type="project" value="InterPro"/>
</dbReference>
<evidence type="ECO:0000313" key="2">
    <source>
        <dbReference type="EMBL" id="CAK1579346.1"/>
    </source>
</evidence>
<dbReference type="GO" id="GO:0016615">
    <property type="term" value="F:malate dehydrogenase activity"/>
    <property type="evidence" value="ECO:0007669"/>
    <property type="project" value="InterPro"/>
</dbReference>
<dbReference type="AlphaFoldDB" id="A0AAV1KCA0"/>
<reference evidence="2 3" key="1">
    <citation type="submission" date="2023-11" db="EMBL/GenBank/DDBJ databases">
        <authorList>
            <person name="Hedman E."/>
            <person name="Englund M."/>
            <person name="Stromberg M."/>
            <person name="Nyberg Akerstrom W."/>
            <person name="Nylinder S."/>
            <person name="Jareborg N."/>
            <person name="Kallberg Y."/>
            <person name="Kronander E."/>
        </authorList>
    </citation>
    <scope>NUCLEOTIDE SEQUENCE [LARGE SCALE GENOMIC DNA]</scope>
</reference>
<proteinExistence type="predicted"/>
<accession>A0AAV1KCA0</accession>
<dbReference type="InterPro" id="IPR015955">
    <property type="entry name" value="Lactate_DH/Glyco_Ohase_4_C"/>
</dbReference>
<dbReference type="EMBL" id="CAVLGL010000002">
    <property type="protein sequence ID" value="CAK1579346.1"/>
    <property type="molecule type" value="Genomic_DNA"/>
</dbReference>
<organism evidence="2 3">
    <name type="scientific">Parnassius mnemosyne</name>
    <name type="common">clouded apollo</name>
    <dbReference type="NCBI Taxonomy" id="213953"/>
    <lineage>
        <taxon>Eukaryota</taxon>
        <taxon>Metazoa</taxon>
        <taxon>Ecdysozoa</taxon>
        <taxon>Arthropoda</taxon>
        <taxon>Hexapoda</taxon>
        <taxon>Insecta</taxon>
        <taxon>Pterygota</taxon>
        <taxon>Neoptera</taxon>
        <taxon>Endopterygota</taxon>
        <taxon>Lepidoptera</taxon>
        <taxon>Glossata</taxon>
        <taxon>Ditrysia</taxon>
        <taxon>Papilionoidea</taxon>
        <taxon>Papilionidae</taxon>
        <taxon>Parnassiinae</taxon>
        <taxon>Parnassini</taxon>
        <taxon>Parnassius</taxon>
        <taxon>Driopa</taxon>
    </lineage>
</organism>
<dbReference type="Gene3D" id="3.40.50.720">
    <property type="entry name" value="NAD(P)-binding Rossmann-like Domain"/>
    <property type="match status" value="1"/>
</dbReference>
<gene>
    <name evidence="2" type="ORF">PARMNEM_LOCUS1305</name>
</gene>
<evidence type="ECO:0000256" key="1">
    <source>
        <dbReference type="ARBA" id="ARBA00023002"/>
    </source>
</evidence>
<protein>
    <recommendedName>
        <fullName evidence="4">Malate dehydrogenase 1B</fullName>
    </recommendedName>
</protein>
<sequence length="400" mass="45318">MNFQQEIVTKPIRVFMVNPLVHSSQLILLKILSGDIFGHNHLIDLKLLVYSNEISTAESLKLELERCAFSNMNVIEITSDLPRVRDADIFCFMSNLANPNKFDPENIENEAHFDTLYLLIKVANHLSWQEEDELEDLKNGIKTKPIFLTDGLLALDILASLSKNMPGDVFFATTPLVGIAKSTLGDYLNVQCKDINDVLVWAANDEIFHLEVEKPLIIGEKADKRAHCDYDTISKELLESLKMDYTQFNSTWMRKDFLEKVASSAARNPYGCIYKAAEFAKTLKQIWKARSGGSGTKVYSNMGVISDGSIGTMKGYPYVLPLVFSGNTWEVNKSFEESTYLKQEIKRINKAVKKQREKFISYCKKFLQDNVINLAFILTDNESTIGDSCSSRSLLREQST</sequence>
<comment type="caution">
    <text evidence="2">The sequence shown here is derived from an EMBL/GenBank/DDBJ whole genome shotgun (WGS) entry which is preliminary data.</text>
</comment>
<dbReference type="SUPFAM" id="SSF56327">
    <property type="entry name" value="LDH C-terminal domain-like"/>
    <property type="match status" value="1"/>
</dbReference>
<dbReference type="InterPro" id="IPR010945">
    <property type="entry name" value="Malate_DH_type2"/>
</dbReference>
<name>A0AAV1KCA0_9NEOP</name>
<dbReference type="Gene3D" id="3.90.110.10">
    <property type="entry name" value="Lactate dehydrogenase/glycoside hydrolase, family 4, C-terminal"/>
    <property type="match status" value="1"/>
</dbReference>